<organism evidence="3 4">
    <name type="scientific">Spirosoma validum</name>
    <dbReference type="NCBI Taxonomy" id="2771355"/>
    <lineage>
        <taxon>Bacteria</taxon>
        <taxon>Pseudomonadati</taxon>
        <taxon>Bacteroidota</taxon>
        <taxon>Cytophagia</taxon>
        <taxon>Cytophagales</taxon>
        <taxon>Cytophagaceae</taxon>
        <taxon>Spirosoma</taxon>
    </lineage>
</organism>
<evidence type="ECO:0000256" key="2">
    <source>
        <dbReference type="RuleBase" id="RU003452"/>
    </source>
</evidence>
<dbReference type="AlphaFoldDB" id="A0A927B0N2"/>
<accession>A0A927B0N2</accession>
<dbReference type="Gene3D" id="2.40.128.150">
    <property type="entry name" value="Cysteine proteinases"/>
    <property type="match status" value="1"/>
</dbReference>
<comment type="similarity">
    <text evidence="1 2">Belongs to the arylamine N-acetyltransferase family.</text>
</comment>
<dbReference type="InterPro" id="IPR038765">
    <property type="entry name" value="Papain-like_cys_pep_sf"/>
</dbReference>
<dbReference type="EMBL" id="JACXAA010000003">
    <property type="protein sequence ID" value="MBD2753253.1"/>
    <property type="molecule type" value="Genomic_DNA"/>
</dbReference>
<dbReference type="GO" id="GO:0016407">
    <property type="term" value="F:acetyltransferase activity"/>
    <property type="evidence" value="ECO:0007669"/>
    <property type="project" value="InterPro"/>
</dbReference>
<evidence type="ECO:0000313" key="4">
    <source>
        <dbReference type="Proteomes" id="UP000653797"/>
    </source>
</evidence>
<dbReference type="PANTHER" id="PTHR11786:SF0">
    <property type="entry name" value="ARYLAMINE N-ACETYLTRANSFERASE 4-RELATED"/>
    <property type="match status" value="1"/>
</dbReference>
<keyword evidence="4" id="KW-1185">Reference proteome</keyword>
<dbReference type="PRINTS" id="PR01543">
    <property type="entry name" value="ANATRNSFRASE"/>
</dbReference>
<evidence type="ECO:0000256" key="1">
    <source>
        <dbReference type="ARBA" id="ARBA00006547"/>
    </source>
</evidence>
<dbReference type="Gene3D" id="3.30.2140.10">
    <property type="entry name" value="Arylamine N-acetyltransferase"/>
    <property type="match status" value="1"/>
</dbReference>
<gene>
    <name evidence="3" type="ORF">IC230_10165</name>
</gene>
<dbReference type="RefSeq" id="WP_191038881.1">
    <property type="nucleotide sequence ID" value="NZ_JACXAA010000003.1"/>
</dbReference>
<dbReference type="Proteomes" id="UP000653797">
    <property type="component" value="Unassembled WGS sequence"/>
</dbReference>
<protein>
    <submittedName>
        <fullName evidence="3">Arylamine N-acetyltransferase</fullName>
    </submittedName>
</protein>
<evidence type="ECO:0000313" key="3">
    <source>
        <dbReference type="EMBL" id="MBD2753253.1"/>
    </source>
</evidence>
<dbReference type="SUPFAM" id="SSF54001">
    <property type="entry name" value="Cysteine proteinases"/>
    <property type="match status" value="1"/>
</dbReference>
<reference evidence="3" key="1">
    <citation type="submission" date="2020-09" db="EMBL/GenBank/DDBJ databases">
        <authorList>
            <person name="Kim M.K."/>
        </authorList>
    </citation>
    <scope>NUCLEOTIDE SEQUENCE</scope>
    <source>
        <strain evidence="3">BT704</strain>
    </source>
</reference>
<dbReference type="PANTHER" id="PTHR11786">
    <property type="entry name" value="N-HYDROXYARYLAMINE O-ACETYLTRANSFERASE"/>
    <property type="match status" value="1"/>
</dbReference>
<comment type="caution">
    <text evidence="3">The sequence shown here is derived from an EMBL/GenBank/DDBJ whole genome shotgun (WGS) entry which is preliminary data.</text>
</comment>
<sequence length="259" mass="29843">MNVDAYLERIQYTGQREPTLATLQALHHQHQLTVPIENLDIHNNREIRLLPEALFDKLITQKRGGFCYELNGLFYELLNTLGFDVTRISGCTYETDKGFNPEFDHLAIVARIDGIDWLVDVAFGKRFPLYPIPLRLNQIQEDKSGCYLIAEHDADYMAIRHVNEQGDWEPGYIFTLTPRELSDFADMCRFHQTSSDSFFTRNKMCSLVTPEGRITLTDTALKVTEYGYVTETNVPDSQAFDTFLYNYFGIRLNGMPAMV</sequence>
<dbReference type="Pfam" id="PF00797">
    <property type="entry name" value="Acetyltransf_2"/>
    <property type="match status" value="1"/>
</dbReference>
<name>A0A927B0N2_9BACT</name>
<dbReference type="InterPro" id="IPR001447">
    <property type="entry name" value="Arylamine_N-AcTrfase"/>
</dbReference>
<proteinExistence type="inferred from homology"/>